<evidence type="ECO:0000313" key="2">
    <source>
        <dbReference type="Proteomes" id="UP000078507"/>
    </source>
</evidence>
<dbReference type="RefSeq" id="WP_066875908.1">
    <property type="nucleotide sequence ID" value="NZ_LNQB01000077.1"/>
</dbReference>
<gene>
    <name evidence="1" type="ORF">ATB98_24490</name>
</gene>
<proteinExistence type="predicted"/>
<dbReference type="Proteomes" id="UP000078507">
    <property type="component" value="Unassembled WGS sequence"/>
</dbReference>
<keyword evidence="2" id="KW-1185">Reference proteome</keyword>
<dbReference type="Gene3D" id="3.40.50.1820">
    <property type="entry name" value="alpha/beta hydrolase"/>
    <property type="match status" value="1"/>
</dbReference>
<accession>A0A178Y7P2</accession>
<dbReference type="SUPFAM" id="SSF53474">
    <property type="entry name" value="alpha/beta-Hydrolases"/>
    <property type="match status" value="1"/>
</dbReference>
<dbReference type="EMBL" id="LNQB01000077">
    <property type="protein sequence ID" value="OAP43548.1"/>
    <property type="molecule type" value="Genomic_DNA"/>
</dbReference>
<name>A0A178Y7P2_SINSA</name>
<organism evidence="1 2">
    <name type="scientific">Sinorhizobium saheli</name>
    <dbReference type="NCBI Taxonomy" id="36856"/>
    <lineage>
        <taxon>Bacteria</taxon>
        <taxon>Pseudomonadati</taxon>
        <taxon>Pseudomonadota</taxon>
        <taxon>Alphaproteobacteria</taxon>
        <taxon>Hyphomicrobiales</taxon>
        <taxon>Rhizobiaceae</taxon>
        <taxon>Sinorhizobium/Ensifer group</taxon>
        <taxon>Sinorhizobium</taxon>
    </lineage>
</organism>
<evidence type="ECO:0000313" key="1">
    <source>
        <dbReference type="EMBL" id="OAP43548.1"/>
    </source>
</evidence>
<dbReference type="STRING" id="36856.ATB98_24490"/>
<protein>
    <submittedName>
        <fullName evidence="1">Uncharacterized protein</fullName>
    </submittedName>
</protein>
<dbReference type="InterPro" id="IPR029058">
    <property type="entry name" value="AB_hydrolase_fold"/>
</dbReference>
<comment type="caution">
    <text evidence="1">The sequence shown here is derived from an EMBL/GenBank/DDBJ whole genome shotgun (WGS) entry which is preliminary data.</text>
</comment>
<sequence length="374" mass="39713">MVQLVFVHGVATRDTPEYRAAIGNRDTLFRKLLFTGSDVSIHAPMWGQFVPAIPQTVFETDEGVTTYSLNIGPGPGMAGGLVGEVPVAPVGISDATIGAIGKQDPVAALDAICSEIADRAAREARDLNPEELAAFKRAFEVIDSDAAATVFAGEASTETIAEQLKTGPGAFGITDVIGEAVLAVTDRVRNAASTLGFGAVRGNLSPAIGLFLGDVFVYLKDGDVRQRIRAEIGKAVTAAHLASKAGKGPLILIGHSMGGVILVDMLANPRAAGLPDDLKVDALLTVGSQPGFFAVLDLLAWSGAQRKKPGCVNRWLNIFDPIDPLAFRTDTIFEGAEDFSFNSVTGIMEAHSKYFQRPQFYARSRKRLKEFGIL</sequence>
<dbReference type="AlphaFoldDB" id="A0A178Y7P2"/>
<reference evidence="1 2" key="1">
    <citation type="submission" date="2015-11" db="EMBL/GenBank/DDBJ databases">
        <title>Ensifer anhuiense sp. nov., an effective nitrogen fixation bacterium with Glycine soja.</title>
        <authorList>
            <person name="Yan H."/>
            <person name="Chen W."/>
        </authorList>
    </citation>
    <scope>NUCLEOTIDE SEQUENCE [LARGE SCALE GENOMIC DNA]</scope>
    <source>
        <strain evidence="1 2">LMG 7837</strain>
    </source>
</reference>